<reference key="2">
    <citation type="submission" date="2011-11" db="EMBL/GenBank/DDBJ databases">
        <authorList>
            <person name="Shin S.H."/>
            <person name="Kim S."/>
            <person name="Kim J.Y."/>
        </authorList>
    </citation>
    <scope>NUCLEOTIDE SEQUENCE</scope>
    <source>
        <strain>HPL-003</strain>
    </source>
</reference>
<dbReference type="EMBL" id="CP003107">
    <property type="protein sequence ID" value="AET59579.1"/>
    <property type="molecule type" value="Genomic_DNA"/>
</dbReference>
<proteinExistence type="predicted"/>
<dbReference type="InterPro" id="IPR001387">
    <property type="entry name" value="Cro/C1-type_HTH"/>
</dbReference>
<dbReference type="GO" id="GO:0003677">
    <property type="term" value="F:DNA binding"/>
    <property type="evidence" value="ECO:0007669"/>
    <property type="project" value="InterPro"/>
</dbReference>
<dbReference type="KEGG" id="pta:HPL003_14140"/>
<name>G7W0F8_PAETH</name>
<dbReference type="STRING" id="985665.HPL003_14140"/>
<dbReference type="SUPFAM" id="SSF47413">
    <property type="entry name" value="lambda repressor-like DNA-binding domains"/>
    <property type="match status" value="1"/>
</dbReference>
<reference evidence="2 3" key="3">
    <citation type="journal article" date="2012" name="J. Bacteriol.">
        <title>Genome Sequence of Paenibacillus terrae HPL-003, a Xylanase-Producing Bacterium Isolated from Soil Found in Forest Residue.</title>
        <authorList>
            <person name="Shin S.H."/>
            <person name="Kim S."/>
            <person name="Kim J.Y."/>
            <person name="Song H.Y."/>
            <person name="Cho S.J."/>
            <person name="Kim D.R."/>
            <person name="Lee K.I."/>
            <person name="Lim H.K."/>
            <person name="Park N.J."/>
            <person name="Hwang I.T."/>
            <person name="Yang K.S."/>
        </authorList>
    </citation>
    <scope>NUCLEOTIDE SEQUENCE [LARGE SCALE GENOMIC DNA]</scope>
    <source>
        <strain evidence="2 3">HPL-003</strain>
    </source>
</reference>
<dbReference type="Pfam" id="PF13443">
    <property type="entry name" value="HTH_26"/>
    <property type="match status" value="1"/>
</dbReference>
<dbReference type="OrthoDB" id="2470416at2"/>
<evidence type="ECO:0000313" key="3">
    <source>
        <dbReference type="Proteomes" id="UP000005876"/>
    </source>
</evidence>
<dbReference type="RefSeq" id="WP_014280305.1">
    <property type="nucleotide sequence ID" value="NC_016641.1"/>
</dbReference>
<feature type="domain" description="HTH cro/C1-type" evidence="1">
    <location>
        <begin position="11"/>
        <end position="65"/>
    </location>
</feature>
<dbReference type="PROSITE" id="PS50943">
    <property type="entry name" value="HTH_CROC1"/>
    <property type="match status" value="1"/>
</dbReference>
<dbReference type="eggNOG" id="COG0457">
    <property type="taxonomic scope" value="Bacteria"/>
</dbReference>
<dbReference type="Proteomes" id="UP000005876">
    <property type="component" value="Chromosome"/>
</dbReference>
<dbReference type="AlphaFoldDB" id="G7W0F8"/>
<dbReference type="HOGENOM" id="CLU_046846_1_0_9"/>
<evidence type="ECO:0000259" key="1">
    <source>
        <dbReference type="PROSITE" id="PS50943"/>
    </source>
</evidence>
<sequence length="464" mass="54346">MNHTTTIRTELLNFMKHNNLNINQLSKVTGLNAGSISTMVNGNRALSVEQLDRITTAMGYSKGYFYEQYIEEYLAQIALNWRRIKPFLYRCAELDKQECIRQVIGLLLDKLMYSSCLFDLAEEFFKDGKYAIAAILYEGVALSEKSQHSERLALCQYRLFMARQGDNQEQNYQAAIEFQPFIDRLDEIDQLEALKDLANTYRSLRRWDKVEIVAQKLEYKAKIQYFSKCKPIRKNKNKQKKLSKPLYVYVAYSYLLRGSVCEEWGEYKQALQHIHAYTDLSWVKETDEESERWKGLFKEWAQVNTYVTKLFSGDASVLPDYVAYIEVNKEEILLSLLNIIEAANRFNFNVDDILCKFNDEVKSLTELKKGVYTQQTTSERFSRLLNELAEYYLLKEMYQKGFEFLITGLKKSSIINNKSCIIKCVGLFERFRKVASFETTETYQNLINEVYENEKKIRATSFSG</sequence>
<gene>
    <name evidence="2" type="ordered locus">HPL003_14140</name>
</gene>
<organism evidence="2 3">
    <name type="scientific">Paenibacillus terrae (strain HPL-003)</name>
    <dbReference type="NCBI Taxonomy" id="985665"/>
    <lineage>
        <taxon>Bacteria</taxon>
        <taxon>Bacillati</taxon>
        <taxon>Bacillota</taxon>
        <taxon>Bacilli</taxon>
        <taxon>Bacillales</taxon>
        <taxon>Paenibacillaceae</taxon>
        <taxon>Paenibacillus</taxon>
    </lineage>
</organism>
<dbReference type="InterPro" id="IPR010982">
    <property type="entry name" value="Lambda_DNA-bd_dom_sf"/>
</dbReference>
<protein>
    <recommendedName>
        <fullName evidence="1">HTH cro/C1-type domain-containing protein</fullName>
    </recommendedName>
</protein>
<dbReference type="Gene3D" id="1.10.260.40">
    <property type="entry name" value="lambda repressor-like DNA-binding domains"/>
    <property type="match status" value="1"/>
</dbReference>
<accession>G7W0F8</accession>
<evidence type="ECO:0000313" key="2">
    <source>
        <dbReference type="EMBL" id="AET59579.1"/>
    </source>
</evidence>
<reference evidence="3" key="1">
    <citation type="submission" date="2011-11" db="EMBL/GenBank/DDBJ databases">
        <title>Complete sequence of Paenibacillus terrae HPL-003.</title>
        <authorList>
            <person name="Shin S.H."/>
            <person name="Kim S."/>
            <person name="Kim J.Y."/>
        </authorList>
    </citation>
    <scope>NUCLEOTIDE SEQUENCE [LARGE SCALE GENOMIC DNA]</scope>
    <source>
        <strain evidence="3">HPL-003</strain>
    </source>
</reference>